<dbReference type="EMBL" id="CACRUX010000047">
    <property type="protein sequence ID" value="VYU08666.1"/>
    <property type="molecule type" value="Genomic_DNA"/>
</dbReference>
<evidence type="ECO:0000313" key="1">
    <source>
        <dbReference type="EMBL" id="VYU08666.1"/>
    </source>
</evidence>
<evidence type="ECO:0008006" key="2">
    <source>
        <dbReference type="Google" id="ProtNLM"/>
    </source>
</evidence>
<reference evidence="1" key="1">
    <citation type="submission" date="2019-11" db="EMBL/GenBank/DDBJ databases">
        <authorList>
            <person name="Feng L."/>
        </authorList>
    </citation>
    <scope>NUCLEOTIDE SEQUENCE</scope>
    <source>
        <strain evidence="1">VrattiLFYP33</strain>
    </source>
</reference>
<dbReference type="AlphaFoldDB" id="A0A6N3BV35"/>
<sequence>MVANQKQLTLATLLPLTRAYDLRLEPRALQEKLRLYTEMLQDIHPAALQVAVKDVICTERFFPSVSTIREKALSVMAYVTGTGYIQADEAWSMVLTAIQKGGFEGGRRMLPAMLWKIAENFGWRDLCYGDEVSLSTKRAQFMKFYDAEVKRRVDCERFTKMVESSPVLSQLMQQCVKAEEQKLLEVSFDVDVEEKEPVPDVGVHDYESLKRYMTKKGMFKD</sequence>
<proteinExistence type="predicted"/>
<organism evidence="1">
    <name type="scientific">Veillonella ratti</name>
    <dbReference type="NCBI Taxonomy" id="103892"/>
    <lineage>
        <taxon>Bacteria</taxon>
        <taxon>Bacillati</taxon>
        <taxon>Bacillota</taxon>
        <taxon>Negativicutes</taxon>
        <taxon>Veillonellales</taxon>
        <taxon>Veillonellaceae</taxon>
        <taxon>Veillonella</taxon>
    </lineage>
</organism>
<dbReference type="RefSeq" id="WP_156704776.1">
    <property type="nucleotide sequence ID" value="NZ_CACRUX010000047.1"/>
</dbReference>
<protein>
    <recommendedName>
        <fullName evidence="2">Loader and inhibitor of phage G40P</fullName>
    </recommendedName>
</protein>
<accession>A0A6N3BV35</accession>
<gene>
    <name evidence="1" type="ORF">VRLFYP33_01210</name>
</gene>
<name>A0A6N3BV35_9FIRM</name>